<keyword evidence="2" id="KW-0805">Transcription regulation</keyword>
<dbReference type="PRINTS" id="PR00039">
    <property type="entry name" value="HTHLYSR"/>
</dbReference>
<dbReference type="InterPro" id="IPR005119">
    <property type="entry name" value="LysR_subst-bd"/>
</dbReference>
<evidence type="ECO:0000259" key="7">
    <source>
        <dbReference type="PROSITE" id="PS50931"/>
    </source>
</evidence>
<dbReference type="PANTHER" id="PTHR30293">
    <property type="entry name" value="TRANSCRIPTIONAL REGULATORY PROTEIN NAC-RELATED"/>
    <property type="match status" value="1"/>
</dbReference>
<proteinExistence type="inferred from homology"/>
<evidence type="ECO:0000256" key="4">
    <source>
        <dbReference type="ARBA" id="ARBA00023159"/>
    </source>
</evidence>
<organism evidence="8">
    <name type="scientific">Castellaniella ginsengisoli</name>
    <dbReference type="NCBI Taxonomy" id="546114"/>
    <lineage>
        <taxon>Bacteria</taxon>
        <taxon>Pseudomonadati</taxon>
        <taxon>Pseudomonadota</taxon>
        <taxon>Betaproteobacteria</taxon>
        <taxon>Burkholderiales</taxon>
        <taxon>Alcaligenaceae</taxon>
        <taxon>Castellaniella</taxon>
    </lineage>
</organism>
<dbReference type="GO" id="GO:2000142">
    <property type="term" value="P:regulation of DNA-templated transcription initiation"/>
    <property type="evidence" value="ECO:0007669"/>
    <property type="project" value="TreeGrafter"/>
</dbReference>
<feature type="domain" description="HTH lysR-type" evidence="7">
    <location>
        <begin position="1"/>
        <end position="63"/>
    </location>
</feature>
<evidence type="ECO:0000256" key="5">
    <source>
        <dbReference type="ARBA" id="ARBA00023163"/>
    </source>
</evidence>
<dbReference type="Pfam" id="PF03466">
    <property type="entry name" value="LysR_substrate"/>
    <property type="match status" value="1"/>
</dbReference>
<evidence type="ECO:0000256" key="6">
    <source>
        <dbReference type="SAM" id="MobiDB-lite"/>
    </source>
</evidence>
<dbReference type="Gene3D" id="3.40.190.10">
    <property type="entry name" value="Periplasmic binding protein-like II"/>
    <property type="match status" value="2"/>
</dbReference>
<dbReference type="GO" id="GO:0003677">
    <property type="term" value="F:DNA binding"/>
    <property type="evidence" value="ECO:0007669"/>
    <property type="project" value="UniProtKB-KW"/>
</dbReference>
<comment type="similarity">
    <text evidence="1">Belongs to the LysR transcriptional regulatory family.</text>
</comment>
<evidence type="ECO:0000256" key="3">
    <source>
        <dbReference type="ARBA" id="ARBA00023125"/>
    </source>
</evidence>
<evidence type="ECO:0000256" key="1">
    <source>
        <dbReference type="ARBA" id="ARBA00009437"/>
    </source>
</evidence>
<keyword evidence="3" id="KW-0238">DNA-binding</keyword>
<dbReference type="GO" id="GO:0003700">
    <property type="term" value="F:DNA-binding transcription factor activity"/>
    <property type="evidence" value="ECO:0007669"/>
    <property type="project" value="InterPro"/>
</dbReference>
<dbReference type="Gene3D" id="1.10.10.10">
    <property type="entry name" value="Winged helix-like DNA-binding domain superfamily/Winged helix DNA-binding domain"/>
    <property type="match status" value="1"/>
</dbReference>
<reference evidence="8" key="1">
    <citation type="submission" date="2024-05" db="EMBL/GenBank/DDBJ databases">
        <authorList>
            <person name="Luo Y.-C."/>
            <person name="Nicholds J."/>
            <person name="Mortimer T."/>
            <person name="Maboni G."/>
        </authorList>
    </citation>
    <scope>NUCLEOTIDE SEQUENCE</scope>
    <source>
        <strain evidence="8">151836</strain>
    </source>
</reference>
<dbReference type="PANTHER" id="PTHR30293:SF2">
    <property type="entry name" value="TRANSCRIPTIONAL ACTIVATOR PROTEIN NHAR"/>
    <property type="match status" value="1"/>
</dbReference>
<dbReference type="InterPro" id="IPR000847">
    <property type="entry name" value="LysR_HTH_N"/>
</dbReference>
<dbReference type="SUPFAM" id="SSF53850">
    <property type="entry name" value="Periplasmic binding protein-like II"/>
    <property type="match status" value="1"/>
</dbReference>
<dbReference type="SUPFAM" id="SSF46785">
    <property type="entry name" value="Winged helix' DNA-binding domain"/>
    <property type="match status" value="1"/>
</dbReference>
<name>A0AB39D0Y5_9BURK</name>
<sequence>MDLNQLNFKHLFYFWRVAKQGSLTHAAEQIQTSQSALSTQIRQLETRLGTPLFDRQGRQLTLTATGRQVFAYAESIFELGEEMLVRLEGRDTGTAHVRVGSVSTMSRNFQVNWLRPLLQDPAVVLSVESGPLQTLVERLLRHQLDVVLANQPVPSDPARPVSSRFLGSQDISLVGRADHWAGIALRVPEDLDAVDTALPSARHGVRLQFDALCFAAGVQPRLRAEIDDMTMLRLIARDSGWITVLPEVVVQDELLSGELVHVGQSSQLTEHFYAITAQHSHLTGPLDQLLTRAAAGGMFTADPTDSSSPTRTSSCSQND</sequence>
<dbReference type="FunFam" id="1.10.10.10:FF:000001">
    <property type="entry name" value="LysR family transcriptional regulator"/>
    <property type="match status" value="1"/>
</dbReference>
<dbReference type="InterPro" id="IPR036388">
    <property type="entry name" value="WH-like_DNA-bd_sf"/>
</dbReference>
<keyword evidence="4" id="KW-0010">Activator</keyword>
<feature type="compositionally biased region" description="Low complexity" evidence="6">
    <location>
        <begin position="300"/>
        <end position="319"/>
    </location>
</feature>
<dbReference type="AlphaFoldDB" id="A0AB39D0Y5"/>
<accession>A0AB39D0Y5</accession>
<dbReference type="PROSITE" id="PS50931">
    <property type="entry name" value="HTH_LYSR"/>
    <property type="match status" value="1"/>
</dbReference>
<dbReference type="RefSeq" id="WP_368640171.1">
    <property type="nucleotide sequence ID" value="NZ_CP158254.1"/>
</dbReference>
<dbReference type="Pfam" id="PF00126">
    <property type="entry name" value="HTH_1"/>
    <property type="match status" value="1"/>
</dbReference>
<feature type="region of interest" description="Disordered" evidence="6">
    <location>
        <begin position="298"/>
        <end position="319"/>
    </location>
</feature>
<gene>
    <name evidence="8" type="ORF">ABRZ04_02005</name>
</gene>
<keyword evidence="5" id="KW-0804">Transcription</keyword>
<dbReference type="EMBL" id="CP158254">
    <property type="protein sequence ID" value="XDJ47870.1"/>
    <property type="molecule type" value="Genomic_DNA"/>
</dbReference>
<protein>
    <submittedName>
        <fullName evidence="8">LysR family transcriptional regulator</fullName>
    </submittedName>
</protein>
<evidence type="ECO:0000256" key="2">
    <source>
        <dbReference type="ARBA" id="ARBA00023015"/>
    </source>
</evidence>
<evidence type="ECO:0000313" key="8">
    <source>
        <dbReference type="EMBL" id="XDJ47870.1"/>
    </source>
</evidence>
<dbReference type="InterPro" id="IPR036390">
    <property type="entry name" value="WH_DNA-bd_sf"/>
</dbReference>
<dbReference type="CDD" id="cd05466">
    <property type="entry name" value="PBP2_LTTR_substrate"/>
    <property type="match status" value="1"/>
</dbReference>